<name>M2UB37_COCH5</name>
<dbReference type="EMBL" id="KB445570">
    <property type="protein sequence ID" value="EMD95779.1"/>
    <property type="molecule type" value="Genomic_DNA"/>
</dbReference>
<dbReference type="Proteomes" id="UP000016936">
    <property type="component" value="Unassembled WGS sequence"/>
</dbReference>
<proteinExistence type="predicted"/>
<gene>
    <name evidence="2" type="ORF">COCHEDRAFT_1026604</name>
</gene>
<keyword evidence="3" id="KW-1185">Reference proteome</keyword>
<reference evidence="3" key="2">
    <citation type="journal article" date="2013" name="PLoS Genet.">
        <title>Comparative genome structure, secondary metabolite, and effector coding capacity across Cochliobolus pathogens.</title>
        <authorList>
            <person name="Condon B.J."/>
            <person name="Leng Y."/>
            <person name="Wu D."/>
            <person name="Bushley K.E."/>
            <person name="Ohm R.A."/>
            <person name="Otillar R."/>
            <person name="Martin J."/>
            <person name="Schackwitz W."/>
            <person name="Grimwood J."/>
            <person name="MohdZainudin N."/>
            <person name="Xue C."/>
            <person name="Wang R."/>
            <person name="Manning V.A."/>
            <person name="Dhillon B."/>
            <person name="Tu Z.J."/>
            <person name="Steffenson B.J."/>
            <person name="Salamov A."/>
            <person name="Sun H."/>
            <person name="Lowry S."/>
            <person name="LaButti K."/>
            <person name="Han J."/>
            <person name="Copeland A."/>
            <person name="Lindquist E."/>
            <person name="Barry K."/>
            <person name="Schmutz J."/>
            <person name="Baker S.E."/>
            <person name="Ciuffetti L.M."/>
            <person name="Grigoriev I.V."/>
            <person name="Zhong S."/>
            <person name="Turgeon B.G."/>
        </authorList>
    </citation>
    <scope>NUCLEOTIDE SEQUENCE [LARGE SCALE GENOMIC DNA]</scope>
    <source>
        <strain evidence="3">C5 / ATCC 48332 / race O</strain>
    </source>
</reference>
<evidence type="ECO:0000256" key="1">
    <source>
        <dbReference type="SAM" id="Coils"/>
    </source>
</evidence>
<reference evidence="2 3" key="1">
    <citation type="journal article" date="2012" name="PLoS Pathog.">
        <title>Diverse lifestyles and strategies of plant pathogenesis encoded in the genomes of eighteen Dothideomycetes fungi.</title>
        <authorList>
            <person name="Ohm R.A."/>
            <person name="Feau N."/>
            <person name="Henrissat B."/>
            <person name="Schoch C.L."/>
            <person name="Horwitz B.A."/>
            <person name="Barry K.W."/>
            <person name="Condon B.J."/>
            <person name="Copeland A.C."/>
            <person name="Dhillon B."/>
            <person name="Glaser F."/>
            <person name="Hesse C.N."/>
            <person name="Kosti I."/>
            <person name="LaButti K."/>
            <person name="Lindquist E.A."/>
            <person name="Lucas S."/>
            <person name="Salamov A.A."/>
            <person name="Bradshaw R.E."/>
            <person name="Ciuffetti L."/>
            <person name="Hamelin R.C."/>
            <person name="Kema G.H.J."/>
            <person name="Lawrence C."/>
            <person name="Scott J.A."/>
            <person name="Spatafora J.W."/>
            <person name="Turgeon B.G."/>
            <person name="de Wit P.J.G.M."/>
            <person name="Zhong S."/>
            <person name="Goodwin S.B."/>
            <person name="Grigoriev I.V."/>
        </authorList>
    </citation>
    <scope>NUCLEOTIDE SEQUENCE [LARGE SCALE GENOMIC DNA]</scope>
    <source>
        <strain evidence="3">C5 / ATCC 48332 / race O</strain>
    </source>
</reference>
<sequence length="105" mass="12627">MPPVCVRRIVDRYDARNFQSEEIRNMGIRVWRHKTTAEWEVLVAALHRKIGQLQTEIKELQTGIEDRQMELREARNEAAKWKAMYEKKNKAMENAYLNCYHYDSK</sequence>
<keyword evidence="1" id="KW-0175">Coiled coil</keyword>
<feature type="coiled-coil region" evidence="1">
    <location>
        <begin position="43"/>
        <end position="91"/>
    </location>
</feature>
<accession>M2UB37</accession>
<dbReference type="HOGENOM" id="CLU_2236327_0_0_1"/>
<evidence type="ECO:0000313" key="3">
    <source>
        <dbReference type="Proteomes" id="UP000016936"/>
    </source>
</evidence>
<dbReference type="AlphaFoldDB" id="M2UB37"/>
<organism evidence="2 3">
    <name type="scientific">Cochliobolus heterostrophus (strain C5 / ATCC 48332 / race O)</name>
    <name type="common">Southern corn leaf blight fungus</name>
    <name type="synonym">Bipolaris maydis</name>
    <dbReference type="NCBI Taxonomy" id="701091"/>
    <lineage>
        <taxon>Eukaryota</taxon>
        <taxon>Fungi</taxon>
        <taxon>Dikarya</taxon>
        <taxon>Ascomycota</taxon>
        <taxon>Pezizomycotina</taxon>
        <taxon>Dothideomycetes</taxon>
        <taxon>Pleosporomycetidae</taxon>
        <taxon>Pleosporales</taxon>
        <taxon>Pleosporineae</taxon>
        <taxon>Pleosporaceae</taxon>
        <taxon>Bipolaris</taxon>
    </lineage>
</organism>
<protein>
    <submittedName>
        <fullName evidence="2">Uncharacterized protein</fullName>
    </submittedName>
</protein>
<evidence type="ECO:0000313" key="2">
    <source>
        <dbReference type="EMBL" id="EMD95779.1"/>
    </source>
</evidence>